<evidence type="ECO:0000313" key="2">
    <source>
        <dbReference type="EMBL" id="CAL1568214.1"/>
    </source>
</evidence>
<sequence length="85" mass="9751">MVCAHQHAPPTRRAVDSQRHGPPGWSHHGHCSERIRRGTREKNGKKSPSNRSPCFKRDNLGEFQTHTIRAFGTERRSGRDDVRPE</sequence>
<organism evidence="2 3">
    <name type="scientific">Knipowitschia caucasica</name>
    <name type="common">Caucasian dwarf goby</name>
    <name type="synonym">Pomatoschistus caucasicus</name>
    <dbReference type="NCBI Taxonomy" id="637954"/>
    <lineage>
        <taxon>Eukaryota</taxon>
        <taxon>Metazoa</taxon>
        <taxon>Chordata</taxon>
        <taxon>Craniata</taxon>
        <taxon>Vertebrata</taxon>
        <taxon>Euteleostomi</taxon>
        <taxon>Actinopterygii</taxon>
        <taxon>Neopterygii</taxon>
        <taxon>Teleostei</taxon>
        <taxon>Neoteleostei</taxon>
        <taxon>Acanthomorphata</taxon>
        <taxon>Gobiaria</taxon>
        <taxon>Gobiiformes</taxon>
        <taxon>Gobioidei</taxon>
        <taxon>Gobiidae</taxon>
        <taxon>Gobiinae</taxon>
        <taxon>Knipowitschia</taxon>
    </lineage>
</organism>
<name>A0AAV2ISM5_KNICA</name>
<feature type="region of interest" description="Disordered" evidence="1">
    <location>
        <begin position="1"/>
        <end position="85"/>
    </location>
</feature>
<dbReference type="AlphaFoldDB" id="A0AAV2ISM5"/>
<feature type="compositionally biased region" description="Basic and acidic residues" evidence="1">
    <location>
        <begin position="72"/>
        <end position="85"/>
    </location>
</feature>
<gene>
    <name evidence="2" type="ORF">KC01_LOCUS881</name>
</gene>
<evidence type="ECO:0000313" key="3">
    <source>
        <dbReference type="Proteomes" id="UP001497482"/>
    </source>
</evidence>
<dbReference type="Proteomes" id="UP001497482">
    <property type="component" value="Chromosome 1"/>
</dbReference>
<proteinExistence type="predicted"/>
<feature type="compositionally biased region" description="Basic and acidic residues" evidence="1">
    <location>
        <begin position="30"/>
        <end position="44"/>
    </location>
</feature>
<evidence type="ECO:0000256" key="1">
    <source>
        <dbReference type="SAM" id="MobiDB-lite"/>
    </source>
</evidence>
<reference evidence="2 3" key="1">
    <citation type="submission" date="2024-04" db="EMBL/GenBank/DDBJ databases">
        <authorList>
            <person name="Waldvogel A.-M."/>
            <person name="Schoenle A."/>
        </authorList>
    </citation>
    <scope>NUCLEOTIDE SEQUENCE [LARGE SCALE GENOMIC DNA]</scope>
</reference>
<keyword evidence="3" id="KW-1185">Reference proteome</keyword>
<dbReference type="EMBL" id="OZ035823">
    <property type="protein sequence ID" value="CAL1568214.1"/>
    <property type="molecule type" value="Genomic_DNA"/>
</dbReference>
<protein>
    <submittedName>
        <fullName evidence="2">Uncharacterized protein</fullName>
    </submittedName>
</protein>
<accession>A0AAV2ISM5</accession>